<accession>A0A7L7YVS9</accession>
<feature type="domain" description="Cytochrome oxidase subunit II transmembrane region profile" evidence="18">
    <location>
        <begin position="1"/>
        <end position="96"/>
    </location>
</feature>
<evidence type="ECO:0000256" key="11">
    <source>
        <dbReference type="ARBA" id="ARBA00022989"/>
    </source>
</evidence>
<keyword evidence="5 15" id="KW-0679">Respiratory chain</keyword>
<organism evidence="19">
    <name type="scientific">Villorita cyprinoides</name>
    <dbReference type="NCBI Taxonomy" id="1176411"/>
    <lineage>
        <taxon>Eukaryota</taxon>
        <taxon>Metazoa</taxon>
        <taxon>Spiralia</taxon>
        <taxon>Lophotrochozoa</taxon>
        <taxon>Mollusca</taxon>
        <taxon>Bivalvia</taxon>
        <taxon>Autobranchia</taxon>
        <taxon>Heteroconchia</taxon>
        <taxon>Euheterodonta</taxon>
        <taxon>Imparidentia</taxon>
        <taxon>Neoheterodontei</taxon>
        <taxon>Venerida</taxon>
        <taxon>Cyrenoidea</taxon>
        <taxon>Cyrenidae</taxon>
        <taxon>Villorita</taxon>
    </lineage>
</organism>
<keyword evidence="15 19" id="KW-0496">Mitochondrion</keyword>
<keyword evidence="12 15" id="KW-0186">Copper</keyword>
<comment type="similarity">
    <text evidence="2 15">Belongs to the cytochrome c oxidase subunit 2 family.</text>
</comment>
<dbReference type="RefSeq" id="YP_009943020.1">
    <property type="nucleotide sequence ID" value="NC_050989.1"/>
</dbReference>
<dbReference type="SUPFAM" id="SSF49503">
    <property type="entry name" value="Cupredoxins"/>
    <property type="match status" value="1"/>
</dbReference>
<comment type="cofactor">
    <cofactor evidence="15">
        <name>Cu cation</name>
        <dbReference type="ChEBI" id="CHEBI:23378"/>
    </cofactor>
    <text evidence="15">Binds a copper A center.</text>
</comment>
<dbReference type="GeneID" id="59449014"/>
<dbReference type="Gene3D" id="2.60.40.420">
    <property type="entry name" value="Cupredoxins - blue copper proteins"/>
    <property type="match status" value="1"/>
</dbReference>
<keyword evidence="8" id="KW-0460">Magnesium</keyword>
<dbReference type="GO" id="GO:0042773">
    <property type="term" value="P:ATP synthesis coupled electron transport"/>
    <property type="evidence" value="ECO:0007669"/>
    <property type="project" value="TreeGrafter"/>
</dbReference>
<evidence type="ECO:0000256" key="4">
    <source>
        <dbReference type="ARBA" id="ARBA00022448"/>
    </source>
</evidence>
<proteinExistence type="inferred from homology"/>
<evidence type="ECO:0000256" key="9">
    <source>
        <dbReference type="ARBA" id="ARBA00022967"/>
    </source>
</evidence>
<dbReference type="SUPFAM" id="SSF81464">
    <property type="entry name" value="Cytochrome c oxidase subunit II-like, transmembrane region"/>
    <property type="match status" value="1"/>
</dbReference>
<dbReference type="PANTHER" id="PTHR22888">
    <property type="entry name" value="CYTOCHROME C OXIDASE, SUBUNIT II"/>
    <property type="match status" value="1"/>
</dbReference>
<keyword evidence="13 15" id="KW-0472">Membrane</keyword>
<evidence type="ECO:0000256" key="16">
    <source>
        <dbReference type="SAM" id="Phobius"/>
    </source>
</evidence>
<dbReference type="Pfam" id="PF00116">
    <property type="entry name" value="COX2"/>
    <property type="match status" value="1"/>
</dbReference>
<sequence length="438" mass="49235">MSIWGQLGFPDPKTENAKNLILYHDITLVVVALILVLVVWFLVVFLLGSKFFGGMMNRYVHKNDLLEIIWTVSPAFILFVLGYVSLVNLYQMELGDETEHLVKVTGHQWYWDYEYLVSFGNVGDYNYVGWFCDMMKGNHDGKLSDFFLLAEASSFSALVFSLDYSVSALGSGHSVGQLFSFLNSSLKGEEIFWEADVNEETDSYLMRFLLSVAAGAGVEDELSHIKYPGSDAGVEERLGYECRFFQLWCKLESYLSSDIIPIGDPFGEVFNFYVLSKCFGDDLSNWFYNDLLVLTLEGDWNLNYDSFLVPHGADKVNFSSYESGFRNADVTNPCFLARSSNNEVLVCTTDVMHSWGITELGVKVDAIPGRTNSLGIIPYSSGVAYGSCYELCGVGHSAMPIKIVISSLKDTNWLLKSMVLDTEEVMEIFGSLVKVNWY</sequence>
<dbReference type="Gene3D" id="1.10.287.90">
    <property type="match status" value="1"/>
</dbReference>
<comment type="subcellular location">
    <subcellularLocation>
        <location evidence="1">Membrane</location>
        <topology evidence="1">Multi-pass membrane protein</topology>
    </subcellularLocation>
    <subcellularLocation>
        <location evidence="15">Mitochondrion inner membrane</location>
        <topology evidence="15">Multi-pass membrane protein</topology>
    </subcellularLocation>
</comment>
<evidence type="ECO:0000256" key="10">
    <source>
        <dbReference type="ARBA" id="ARBA00022982"/>
    </source>
</evidence>
<dbReference type="PRINTS" id="PR01166">
    <property type="entry name" value="CYCOXIDASEII"/>
</dbReference>
<keyword evidence="11 16" id="KW-1133">Transmembrane helix</keyword>
<evidence type="ECO:0000259" key="18">
    <source>
        <dbReference type="PROSITE" id="PS50999"/>
    </source>
</evidence>
<dbReference type="GO" id="GO:0005743">
    <property type="term" value="C:mitochondrial inner membrane"/>
    <property type="evidence" value="ECO:0007669"/>
    <property type="project" value="UniProtKB-SubCell"/>
</dbReference>
<keyword evidence="6 15" id="KW-0812">Transmembrane</keyword>
<evidence type="ECO:0000313" key="19">
    <source>
        <dbReference type="EMBL" id="QOD40725.1"/>
    </source>
</evidence>
<dbReference type="InterPro" id="IPR008972">
    <property type="entry name" value="Cupredoxin"/>
</dbReference>
<geneLocation type="mitochondrion" evidence="19"/>
<evidence type="ECO:0000256" key="7">
    <source>
        <dbReference type="ARBA" id="ARBA00022723"/>
    </source>
</evidence>
<name>A0A7L7YVS9_9BIVA</name>
<dbReference type="InterPro" id="IPR011759">
    <property type="entry name" value="Cyt_c_oxidase_su2_TM_dom"/>
</dbReference>
<evidence type="ECO:0000256" key="13">
    <source>
        <dbReference type="ARBA" id="ARBA00023136"/>
    </source>
</evidence>
<keyword evidence="15" id="KW-0999">Mitochondrion inner membrane</keyword>
<evidence type="ECO:0000256" key="2">
    <source>
        <dbReference type="ARBA" id="ARBA00007866"/>
    </source>
</evidence>
<evidence type="ECO:0000256" key="8">
    <source>
        <dbReference type="ARBA" id="ARBA00022842"/>
    </source>
</evidence>
<evidence type="ECO:0000256" key="5">
    <source>
        <dbReference type="ARBA" id="ARBA00022660"/>
    </source>
</evidence>
<dbReference type="GO" id="GO:0005507">
    <property type="term" value="F:copper ion binding"/>
    <property type="evidence" value="ECO:0007669"/>
    <property type="project" value="InterPro"/>
</dbReference>
<dbReference type="InterPro" id="IPR002429">
    <property type="entry name" value="CcO_II-like_C"/>
</dbReference>
<dbReference type="AlphaFoldDB" id="A0A7L7YVS9"/>
<evidence type="ECO:0000256" key="14">
    <source>
        <dbReference type="ARBA" id="ARBA00049512"/>
    </source>
</evidence>
<evidence type="ECO:0000256" key="12">
    <source>
        <dbReference type="ARBA" id="ARBA00023008"/>
    </source>
</evidence>
<gene>
    <name evidence="19" type="primary">cox2</name>
</gene>
<dbReference type="PROSITE" id="PS50857">
    <property type="entry name" value="COX2_CUA"/>
    <property type="match status" value="1"/>
</dbReference>
<evidence type="ECO:0000259" key="17">
    <source>
        <dbReference type="PROSITE" id="PS50857"/>
    </source>
</evidence>
<evidence type="ECO:0000256" key="3">
    <source>
        <dbReference type="ARBA" id="ARBA00015946"/>
    </source>
</evidence>
<keyword evidence="7 15" id="KW-0479">Metal-binding</keyword>
<keyword evidence="10 15" id="KW-0249">Electron transport</keyword>
<evidence type="ECO:0000256" key="15">
    <source>
        <dbReference type="RuleBase" id="RU000457"/>
    </source>
</evidence>
<feature type="domain" description="Cytochrome oxidase subunit II copper A binding" evidence="17">
    <location>
        <begin position="97"/>
        <end position="417"/>
    </location>
</feature>
<feature type="transmembrane region" description="Helical" evidence="16">
    <location>
        <begin position="20"/>
        <end position="47"/>
    </location>
</feature>
<evidence type="ECO:0000256" key="1">
    <source>
        <dbReference type="ARBA" id="ARBA00004141"/>
    </source>
</evidence>
<dbReference type="InterPro" id="IPR036257">
    <property type="entry name" value="Cyt_c_oxidase_su2_TM_sf"/>
</dbReference>
<dbReference type="InterPro" id="IPR045187">
    <property type="entry name" value="CcO_II"/>
</dbReference>
<keyword evidence="4 15" id="KW-0813">Transport</keyword>
<dbReference type="GO" id="GO:0004129">
    <property type="term" value="F:cytochrome-c oxidase activity"/>
    <property type="evidence" value="ECO:0007669"/>
    <property type="project" value="UniProtKB-EC"/>
</dbReference>
<comment type="function">
    <text evidence="15">Component of the cytochrome c oxidase, the last enzyme in the mitochondrial electron transport chain which drives oxidative phosphorylation. The respiratory chain contains 3 multisubunit complexes succinate dehydrogenase (complex II, CII), ubiquinol-cytochrome c oxidoreductase (cytochrome b-c1 complex, complex III, CIII) and cytochrome c oxidase (complex IV, CIV), that cooperate to transfer electrons derived from NADH and succinate to molecular oxygen, creating an electrochemical gradient over the inner membrane that drives transmembrane transport and the ATP synthase. Cytochrome c oxidase is the component of the respiratory chain that catalyzes the reduction of oxygen to water. Electrons originating from reduced cytochrome c in the intermembrane space (IMS) are transferred via the dinuclear copper A center (CU(A)) of subunit 2 and heme A of subunit 1 to the active site in subunit 1, a binuclear center (BNC) formed by heme A3 and copper B (CU(B)). The BNC reduces molecular oxygen to 2 water molecules using 4 electrons from cytochrome c in the IMS and 4 protons from the mitochondrial matrix.</text>
</comment>
<dbReference type="Pfam" id="PF02790">
    <property type="entry name" value="COX2_TM"/>
    <property type="match status" value="1"/>
</dbReference>
<feature type="transmembrane region" description="Helical" evidence="16">
    <location>
        <begin position="68"/>
        <end position="90"/>
    </location>
</feature>
<protein>
    <recommendedName>
        <fullName evidence="3 15">Cytochrome c oxidase subunit 2</fullName>
    </recommendedName>
</protein>
<dbReference type="EMBL" id="MK481950">
    <property type="protein sequence ID" value="QOD40725.1"/>
    <property type="molecule type" value="Genomic_DNA"/>
</dbReference>
<dbReference type="PANTHER" id="PTHR22888:SF9">
    <property type="entry name" value="CYTOCHROME C OXIDASE SUBUNIT 2"/>
    <property type="match status" value="1"/>
</dbReference>
<comment type="catalytic activity">
    <reaction evidence="14">
        <text>4 Fe(II)-[cytochrome c] + O2 + 8 H(+)(in) = 4 Fe(III)-[cytochrome c] + 2 H2O + 4 H(+)(out)</text>
        <dbReference type="Rhea" id="RHEA:11436"/>
        <dbReference type="Rhea" id="RHEA-COMP:10350"/>
        <dbReference type="Rhea" id="RHEA-COMP:14399"/>
        <dbReference type="ChEBI" id="CHEBI:15377"/>
        <dbReference type="ChEBI" id="CHEBI:15378"/>
        <dbReference type="ChEBI" id="CHEBI:15379"/>
        <dbReference type="ChEBI" id="CHEBI:29033"/>
        <dbReference type="ChEBI" id="CHEBI:29034"/>
        <dbReference type="EC" id="7.1.1.9"/>
    </reaction>
    <physiologicalReaction direction="left-to-right" evidence="14">
        <dbReference type="Rhea" id="RHEA:11437"/>
    </physiologicalReaction>
</comment>
<dbReference type="PROSITE" id="PS50999">
    <property type="entry name" value="COX2_TM"/>
    <property type="match status" value="1"/>
</dbReference>
<dbReference type="PROSITE" id="PS00078">
    <property type="entry name" value="COX2"/>
    <property type="match status" value="1"/>
</dbReference>
<keyword evidence="9" id="KW-1278">Translocase</keyword>
<reference evidence="19" key="1">
    <citation type="journal article" date="2020" name="Sci. Rep.">
        <title>Mitogenomic architecture of the multivalent endemic black clam (Villorita cyprinoides) and its phylogenetic implications.</title>
        <authorList>
            <person name="Rahuman S."/>
            <person name="Jeena N.S."/>
            <person name="Asokan P.K."/>
            <person name="Vidya R."/>
            <person name="Vijayagopal P."/>
        </authorList>
    </citation>
    <scope>NUCLEOTIDE SEQUENCE</scope>
</reference>
<evidence type="ECO:0000256" key="6">
    <source>
        <dbReference type="ARBA" id="ARBA00022692"/>
    </source>
</evidence>
<dbReference type="InterPro" id="IPR001505">
    <property type="entry name" value="Copper_CuA"/>
</dbReference>